<dbReference type="PANTHER" id="PTHR30460:SF0">
    <property type="entry name" value="MODERATE CONDUCTANCE MECHANOSENSITIVE CHANNEL YBIO"/>
    <property type="match status" value="1"/>
</dbReference>
<evidence type="ECO:0000256" key="8">
    <source>
        <dbReference type="SAM" id="Phobius"/>
    </source>
</evidence>
<dbReference type="GO" id="GO:0008381">
    <property type="term" value="F:mechanosensitive monoatomic ion channel activity"/>
    <property type="evidence" value="ECO:0007669"/>
    <property type="project" value="InterPro"/>
</dbReference>
<dbReference type="AlphaFoldDB" id="A0A653A428"/>
<dbReference type="Gene3D" id="1.10.287.1260">
    <property type="match status" value="1"/>
</dbReference>
<feature type="transmembrane region" description="Helical" evidence="8">
    <location>
        <begin position="190"/>
        <end position="212"/>
    </location>
</feature>
<dbReference type="InterPro" id="IPR023408">
    <property type="entry name" value="MscS_beta-dom_sf"/>
</dbReference>
<evidence type="ECO:0000259" key="10">
    <source>
        <dbReference type="Pfam" id="PF00924"/>
    </source>
</evidence>
<keyword evidence="9" id="KW-0732">Signal</keyword>
<feature type="compositionally biased region" description="Gly residues" evidence="7">
    <location>
        <begin position="746"/>
        <end position="757"/>
    </location>
</feature>
<name>A0A653A428_UNCDX</name>
<proteinExistence type="inferred from homology"/>
<feature type="transmembrane region" description="Helical" evidence="8">
    <location>
        <begin position="224"/>
        <end position="246"/>
    </location>
</feature>
<feature type="transmembrane region" description="Helical" evidence="8">
    <location>
        <begin position="512"/>
        <end position="534"/>
    </location>
</feature>
<dbReference type="GO" id="GO:0005886">
    <property type="term" value="C:plasma membrane"/>
    <property type="evidence" value="ECO:0007669"/>
    <property type="project" value="UniProtKB-SubCell"/>
</dbReference>
<dbReference type="SUPFAM" id="SSF82861">
    <property type="entry name" value="Mechanosensitive channel protein MscS (YggB), transmembrane region"/>
    <property type="match status" value="1"/>
</dbReference>
<gene>
    <name evidence="14" type="ORF">TRIP_B220012</name>
</gene>
<evidence type="ECO:0000256" key="4">
    <source>
        <dbReference type="ARBA" id="ARBA00022692"/>
    </source>
</evidence>
<evidence type="ECO:0000259" key="13">
    <source>
        <dbReference type="Pfam" id="PF25392"/>
    </source>
</evidence>
<feature type="transmembrane region" description="Helical" evidence="8">
    <location>
        <begin position="430"/>
        <end position="451"/>
    </location>
</feature>
<comment type="similarity">
    <text evidence="2">Belongs to the MscS (TC 1.A.23) family.</text>
</comment>
<dbReference type="InterPro" id="IPR010920">
    <property type="entry name" value="LSM_dom_sf"/>
</dbReference>
<evidence type="ECO:0000259" key="11">
    <source>
        <dbReference type="Pfam" id="PF21082"/>
    </source>
</evidence>
<evidence type="ECO:0000259" key="12">
    <source>
        <dbReference type="Pfam" id="PF21088"/>
    </source>
</evidence>
<feature type="transmembrane region" description="Helical" evidence="8">
    <location>
        <begin position="354"/>
        <end position="380"/>
    </location>
</feature>
<dbReference type="Pfam" id="PF21088">
    <property type="entry name" value="MS_channel_1st"/>
    <property type="match status" value="1"/>
</dbReference>
<dbReference type="Pfam" id="PF00924">
    <property type="entry name" value="MS_channel_2nd"/>
    <property type="match status" value="1"/>
</dbReference>
<dbReference type="InterPro" id="IPR011066">
    <property type="entry name" value="MscS_channel_C_sf"/>
</dbReference>
<comment type="subcellular location">
    <subcellularLocation>
        <location evidence="1">Cell membrane</location>
        <topology evidence="1">Multi-pass membrane protein</topology>
    </subcellularLocation>
</comment>
<feature type="transmembrane region" description="Helical" evidence="8">
    <location>
        <begin position="299"/>
        <end position="321"/>
    </location>
</feature>
<feature type="transmembrane region" description="Helical" evidence="8">
    <location>
        <begin position="266"/>
        <end position="287"/>
    </location>
</feature>
<feature type="region of interest" description="Disordered" evidence="7">
    <location>
        <begin position="742"/>
        <end position="793"/>
    </location>
</feature>
<dbReference type="EMBL" id="UPXX01000015">
    <property type="protein sequence ID" value="VBB42764.1"/>
    <property type="molecule type" value="Genomic_DNA"/>
</dbReference>
<evidence type="ECO:0000313" key="14">
    <source>
        <dbReference type="EMBL" id="VBB42764.1"/>
    </source>
</evidence>
<dbReference type="InterPro" id="IPR011014">
    <property type="entry name" value="MscS_channel_TM-2"/>
</dbReference>
<keyword evidence="6 8" id="KW-0472">Membrane</keyword>
<feature type="transmembrane region" description="Helical" evidence="8">
    <location>
        <begin position="148"/>
        <end position="169"/>
    </location>
</feature>
<feature type="transmembrane region" description="Helical" evidence="8">
    <location>
        <begin position="540"/>
        <end position="558"/>
    </location>
</feature>
<keyword evidence="3" id="KW-1003">Cell membrane</keyword>
<dbReference type="InterPro" id="IPR006685">
    <property type="entry name" value="MscS_channel_2nd"/>
</dbReference>
<dbReference type="PANTHER" id="PTHR30460">
    <property type="entry name" value="MODERATE CONDUCTANCE MECHANOSENSITIVE CHANNEL YBIO"/>
    <property type="match status" value="1"/>
</dbReference>
<dbReference type="Pfam" id="PF25392">
    <property type="entry name" value="MS_channel_TM1"/>
    <property type="match status" value="1"/>
</dbReference>
<dbReference type="InterPro" id="IPR049278">
    <property type="entry name" value="MS_channel_C"/>
</dbReference>
<dbReference type="InterPro" id="IPR049142">
    <property type="entry name" value="MS_channel_1st"/>
</dbReference>
<keyword evidence="4 8" id="KW-0812">Transmembrane</keyword>
<feature type="domain" description="Mechanosensitive ion channel MscS" evidence="10">
    <location>
        <begin position="561"/>
        <end position="625"/>
    </location>
</feature>
<keyword evidence="5 8" id="KW-1133">Transmembrane helix</keyword>
<evidence type="ECO:0000256" key="1">
    <source>
        <dbReference type="ARBA" id="ARBA00004651"/>
    </source>
</evidence>
<evidence type="ECO:0000256" key="7">
    <source>
        <dbReference type="SAM" id="MobiDB-lite"/>
    </source>
</evidence>
<evidence type="ECO:0000256" key="5">
    <source>
        <dbReference type="ARBA" id="ARBA00022989"/>
    </source>
</evidence>
<feature type="signal peptide" evidence="9">
    <location>
        <begin position="1"/>
        <end position="23"/>
    </location>
</feature>
<protein>
    <submittedName>
        <fullName evidence="14">Transporter, small conductance mechanosensitive ion channel (MscS) family protein</fullName>
    </submittedName>
</protein>
<evidence type="ECO:0000256" key="2">
    <source>
        <dbReference type="ARBA" id="ARBA00008017"/>
    </source>
</evidence>
<feature type="domain" description="Moderate conductance mechanosensitive channel YbiO-like transmembrane helix 1" evidence="13">
    <location>
        <begin position="381"/>
        <end position="453"/>
    </location>
</feature>
<feature type="domain" description="Mechanosensitive ion channel transmembrane helices 2/3" evidence="12">
    <location>
        <begin position="521"/>
        <end position="560"/>
    </location>
</feature>
<dbReference type="Gene3D" id="2.30.30.60">
    <property type="match status" value="1"/>
</dbReference>
<dbReference type="SUPFAM" id="SSF50182">
    <property type="entry name" value="Sm-like ribonucleoproteins"/>
    <property type="match status" value="1"/>
</dbReference>
<dbReference type="InterPro" id="IPR045276">
    <property type="entry name" value="YbiO_bact"/>
</dbReference>
<feature type="domain" description="Mechanosensitive ion channel MscS C-terminal" evidence="11">
    <location>
        <begin position="632"/>
        <end position="719"/>
    </location>
</feature>
<dbReference type="Pfam" id="PF21082">
    <property type="entry name" value="MS_channel_3rd"/>
    <property type="match status" value="1"/>
</dbReference>
<evidence type="ECO:0000256" key="6">
    <source>
        <dbReference type="ARBA" id="ARBA00023136"/>
    </source>
</evidence>
<accession>A0A653A428</accession>
<feature type="transmembrane region" description="Helical" evidence="8">
    <location>
        <begin position="471"/>
        <end position="491"/>
    </location>
</feature>
<evidence type="ECO:0000256" key="9">
    <source>
        <dbReference type="SAM" id="SignalP"/>
    </source>
</evidence>
<feature type="chain" id="PRO_5024922704" evidence="9">
    <location>
        <begin position="24"/>
        <end position="793"/>
    </location>
</feature>
<dbReference type="Gene3D" id="3.30.70.100">
    <property type="match status" value="1"/>
</dbReference>
<dbReference type="SUPFAM" id="SSF82689">
    <property type="entry name" value="Mechanosensitive channel protein MscS (YggB), C-terminal domain"/>
    <property type="match status" value="1"/>
</dbReference>
<reference evidence="14" key="1">
    <citation type="submission" date="2018-07" db="EMBL/GenBank/DDBJ databases">
        <authorList>
            <consortium name="Genoscope - CEA"/>
            <person name="William W."/>
        </authorList>
    </citation>
    <scope>NUCLEOTIDE SEQUENCE</scope>
    <source>
        <strain evidence="14">IK1</strain>
    </source>
</reference>
<evidence type="ECO:0000256" key="3">
    <source>
        <dbReference type="ARBA" id="ARBA00022475"/>
    </source>
</evidence>
<sequence>MFYRRIFPLLVMVPALWVVAGFAALPAPAASADTAEPDLLSRVSRQDMERIVELLEDPARRETFVQDLKTLLELEAERKKGVSPKGRAPESEGEEELAILDRAAARFESISTHIIRAAEAAWGLIVRTPEALHETLALVRHLESRKDLAVLGGHLLAAILLALLVRWALNGVLARTNERMIRNPGHLHLALARVFVSGLPCVMLLLGLFLLFRWMPSLPRAQLFILFFFTVLIGYRWTVELLRVLLGPDPDLPRILRISDEDANYAWLWGMRLVRYAFFYIVLSQFLRLLRIPADAYAFIRGALLLGFPVMLSAFILQAAAEIQTRLGKRTADTAEPEPVLHRGLRLATRYGRLLLIGYVWAFFLFLILHLDGAFAYLLAATLKTGVVGVCLWLAFRVLDGFFGVLFHVEEAIKARFPGLEAKANRYIHLFRKGLSGLLVIMALGVAGQVWGVPVRDLVLSDIGSMLIWRGFGMVLTVALALVVLEICLFLRRYLLSEDTQKWFQVTQKTRTLIPMLHAGIKVGVWFVAGVIVLDRVGVSVGPILAGAGILGLAVGFGSQTLVKDLINGLFILFEDSIRVGDWISLGDKGGNVEAVSIRTIRLRDLDGNVHVIPNSSVDILTNLSKEYSRAVMDIGVAYREDVDEVMEILKEIGAEMCQDPDYAPDILEPLEVFGLDRFEDSAVVIRARFTTRPLKQWSIRREFNRRLKRVFDARGIEIPFPHQTLYMGALKDGEAPPLFLKMKTDGGGDSGAVDGGAGRKEEWTGASMDGSGRTSEGERPTDSAPVENHSVR</sequence>
<organism evidence="14">
    <name type="scientific">Uncultured Desulfatiglans sp</name>
    <dbReference type="NCBI Taxonomy" id="1748965"/>
    <lineage>
        <taxon>Bacteria</taxon>
        <taxon>Pseudomonadati</taxon>
        <taxon>Thermodesulfobacteriota</taxon>
        <taxon>Desulfobacteria</taxon>
        <taxon>Desulfatiglandales</taxon>
        <taxon>Desulfatiglandaceae</taxon>
        <taxon>Desulfatiglans</taxon>
        <taxon>environmental samples</taxon>
    </lineage>
</organism>
<dbReference type="InterPro" id="IPR057485">
    <property type="entry name" value="YbiO-like_TM1"/>
</dbReference>